<dbReference type="PANTHER" id="PTHR48111">
    <property type="entry name" value="REGULATOR OF RPOS"/>
    <property type="match status" value="1"/>
</dbReference>
<evidence type="ECO:0000256" key="4">
    <source>
        <dbReference type="ARBA" id="ARBA00023012"/>
    </source>
</evidence>
<evidence type="ECO:0000313" key="12">
    <source>
        <dbReference type="Proteomes" id="UP000002318"/>
    </source>
</evidence>
<dbReference type="CDD" id="cd00082">
    <property type="entry name" value="HisKA"/>
    <property type="match status" value="1"/>
</dbReference>
<sequence>MNDDIINVLIIDDTPINLALLHDVLEVNGCKVFVAQDGRKGAELAKNRQPDIVLLDVMMPDFDGFETCRLLQSDEHTKDIPVIFLSALSDMESTLKGFRAGAVDYVTKPLRQEEVLARIQVQVELKRSRERIRELERRNTVLAMAVTTAHEITQPLTILKGALDLLSMEIEVHDISRAMEYVDRCRTAAARIERLMEKYRSDVGVGIGEYGGGSSMVLFPEKSD</sequence>
<dbReference type="KEGG" id="ssm:Spirs_3989"/>
<organism evidence="11 12">
    <name type="scientific">Sediminispirochaeta smaragdinae (strain DSM 11293 / JCM 15392 / SEBR 4228)</name>
    <name type="common">Spirochaeta smaragdinae</name>
    <dbReference type="NCBI Taxonomy" id="573413"/>
    <lineage>
        <taxon>Bacteria</taxon>
        <taxon>Pseudomonadati</taxon>
        <taxon>Spirochaetota</taxon>
        <taxon>Spirochaetia</taxon>
        <taxon>Spirochaetales</taxon>
        <taxon>Spirochaetaceae</taxon>
        <taxon>Sediminispirochaeta</taxon>
    </lineage>
</organism>
<dbReference type="CDD" id="cd19920">
    <property type="entry name" value="REC_PA4781-like"/>
    <property type="match status" value="1"/>
</dbReference>
<dbReference type="Proteomes" id="UP000002318">
    <property type="component" value="Chromosome"/>
</dbReference>
<dbReference type="eggNOG" id="COG0745">
    <property type="taxonomic scope" value="Bacteria"/>
</dbReference>
<feature type="modified residue" description="4-aspartylphosphate" evidence="8">
    <location>
        <position position="56"/>
    </location>
</feature>
<dbReference type="InterPro" id="IPR001789">
    <property type="entry name" value="Sig_transdc_resp-reg_receiver"/>
</dbReference>
<dbReference type="SUPFAM" id="SSF47384">
    <property type="entry name" value="Homodimeric domain of signal transducing histidine kinase"/>
    <property type="match status" value="1"/>
</dbReference>
<dbReference type="GO" id="GO:0005829">
    <property type="term" value="C:cytosol"/>
    <property type="evidence" value="ECO:0007669"/>
    <property type="project" value="TreeGrafter"/>
</dbReference>
<protein>
    <recommendedName>
        <fullName evidence="2">histidine kinase</fullName>
        <ecNumber evidence="2">2.7.13.3</ecNumber>
    </recommendedName>
</protein>
<keyword evidence="4" id="KW-0902">Two-component regulatory system</keyword>
<reference evidence="11 12" key="1">
    <citation type="journal article" date="2010" name="Stand. Genomic Sci.">
        <title>Complete genome sequence of Spirochaeta smaragdinae type strain (SEBR 4228).</title>
        <authorList>
            <person name="Mavromatis K."/>
            <person name="Yasawong M."/>
            <person name="Chertkov O."/>
            <person name="Lapidus A."/>
            <person name="Lucas S."/>
            <person name="Nolan M."/>
            <person name="Del Rio T.G."/>
            <person name="Tice H."/>
            <person name="Cheng J.F."/>
            <person name="Pitluck S."/>
            <person name="Liolios K."/>
            <person name="Ivanova N."/>
            <person name="Tapia R."/>
            <person name="Han C."/>
            <person name="Bruce D."/>
            <person name="Goodwin L."/>
            <person name="Pati A."/>
            <person name="Chen A."/>
            <person name="Palaniappan K."/>
            <person name="Land M."/>
            <person name="Hauser L."/>
            <person name="Chang Y.J."/>
            <person name="Jeffries C.D."/>
            <person name="Detter J.C."/>
            <person name="Rohde M."/>
            <person name="Brambilla E."/>
            <person name="Spring S."/>
            <person name="Goker M."/>
            <person name="Sikorski J."/>
            <person name="Woyke T."/>
            <person name="Bristow J."/>
            <person name="Eisen J.A."/>
            <person name="Markowitz V."/>
            <person name="Hugenholtz P."/>
            <person name="Klenk H.P."/>
            <person name="Kyrpides N.C."/>
        </authorList>
    </citation>
    <scope>NUCLEOTIDE SEQUENCE [LARGE SCALE GENOMIC DNA]</scope>
    <source>
        <strain evidence="12">DSM 11293 / JCM 15392 / SEBR 4228</strain>
    </source>
</reference>
<dbReference type="GO" id="GO:0000976">
    <property type="term" value="F:transcription cis-regulatory region binding"/>
    <property type="evidence" value="ECO:0007669"/>
    <property type="project" value="TreeGrafter"/>
</dbReference>
<name>E1R9A5_SEDSS</name>
<keyword evidence="7" id="KW-0804">Transcription</keyword>
<evidence type="ECO:0000256" key="5">
    <source>
        <dbReference type="ARBA" id="ARBA00023015"/>
    </source>
</evidence>
<gene>
    <name evidence="11" type="ordered locus">Spirs_3989</name>
</gene>
<evidence type="ECO:0000256" key="9">
    <source>
        <dbReference type="SAM" id="Coils"/>
    </source>
</evidence>
<evidence type="ECO:0000256" key="6">
    <source>
        <dbReference type="ARBA" id="ARBA00023125"/>
    </source>
</evidence>
<dbReference type="PANTHER" id="PTHR48111:SF1">
    <property type="entry name" value="TWO-COMPONENT RESPONSE REGULATOR ORR33"/>
    <property type="match status" value="1"/>
</dbReference>
<dbReference type="SUPFAM" id="SSF52172">
    <property type="entry name" value="CheY-like"/>
    <property type="match status" value="1"/>
</dbReference>
<comment type="catalytic activity">
    <reaction evidence="1">
        <text>ATP + protein L-histidine = ADP + protein N-phospho-L-histidine.</text>
        <dbReference type="EC" id="2.7.13.3"/>
    </reaction>
</comment>
<dbReference type="InterPro" id="IPR003661">
    <property type="entry name" value="HisK_dim/P_dom"/>
</dbReference>
<dbReference type="EC" id="2.7.13.3" evidence="2"/>
<keyword evidence="3 8" id="KW-0597">Phosphoprotein</keyword>
<dbReference type="InterPro" id="IPR011006">
    <property type="entry name" value="CheY-like_superfamily"/>
</dbReference>
<feature type="domain" description="Response regulatory" evidence="10">
    <location>
        <begin position="7"/>
        <end position="123"/>
    </location>
</feature>
<keyword evidence="5" id="KW-0805">Transcription regulation</keyword>
<dbReference type="PROSITE" id="PS50110">
    <property type="entry name" value="RESPONSE_REGULATORY"/>
    <property type="match status" value="1"/>
</dbReference>
<dbReference type="HOGENOM" id="CLU_000445_30_6_12"/>
<evidence type="ECO:0000256" key="1">
    <source>
        <dbReference type="ARBA" id="ARBA00000085"/>
    </source>
</evidence>
<feature type="coiled-coil region" evidence="9">
    <location>
        <begin position="118"/>
        <end position="145"/>
    </location>
</feature>
<dbReference type="GO" id="GO:0000155">
    <property type="term" value="F:phosphorelay sensor kinase activity"/>
    <property type="evidence" value="ECO:0007669"/>
    <property type="project" value="InterPro"/>
</dbReference>
<keyword evidence="12" id="KW-1185">Reference proteome</keyword>
<dbReference type="Gene3D" id="3.40.50.2300">
    <property type="match status" value="1"/>
</dbReference>
<dbReference type="STRING" id="573413.Spirs_3989"/>
<evidence type="ECO:0000259" key="10">
    <source>
        <dbReference type="PROSITE" id="PS50110"/>
    </source>
</evidence>
<dbReference type="InterPro" id="IPR039420">
    <property type="entry name" value="WalR-like"/>
</dbReference>
<evidence type="ECO:0000256" key="8">
    <source>
        <dbReference type="PROSITE-ProRule" id="PRU00169"/>
    </source>
</evidence>
<dbReference type="GO" id="GO:0000156">
    <property type="term" value="F:phosphorelay response regulator activity"/>
    <property type="evidence" value="ECO:0007669"/>
    <property type="project" value="TreeGrafter"/>
</dbReference>
<evidence type="ECO:0000256" key="3">
    <source>
        <dbReference type="ARBA" id="ARBA00022553"/>
    </source>
</evidence>
<keyword evidence="6" id="KW-0238">DNA-binding</keyword>
<evidence type="ECO:0000313" key="11">
    <source>
        <dbReference type="EMBL" id="ADK83074.1"/>
    </source>
</evidence>
<dbReference type="RefSeq" id="WP_013256531.1">
    <property type="nucleotide sequence ID" value="NC_014364.1"/>
</dbReference>
<accession>E1R9A5</accession>
<evidence type="ECO:0000256" key="2">
    <source>
        <dbReference type="ARBA" id="ARBA00012438"/>
    </source>
</evidence>
<dbReference type="SMART" id="SM00448">
    <property type="entry name" value="REC"/>
    <property type="match status" value="1"/>
</dbReference>
<evidence type="ECO:0000256" key="7">
    <source>
        <dbReference type="ARBA" id="ARBA00023163"/>
    </source>
</evidence>
<dbReference type="InterPro" id="IPR036097">
    <property type="entry name" value="HisK_dim/P_sf"/>
</dbReference>
<dbReference type="GO" id="GO:0032993">
    <property type="term" value="C:protein-DNA complex"/>
    <property type="evidence" value="ECO:0007669"/>
    <property type="project" value="TreeGrafter"/>
</dbReference>
<dbReference type="Gene3D" id="1.10.287.130">
    <property type="match status" value="1"/>
</dbReference>
<proteinExistence type="predicted"/>
<dbReference type="Pfam" id="PF00072">
    <property type="entry name" value="Response_reg"/>
    <property type="match status" value="1"/>
</dbReference>
<dbReference type="OrthoDB" id="9779586at2"/>
<dbReference type="GO" id="GO:0006355">
    <property type="term" value="P:regulation of DNA-templated transcription"/>
    <property type="evidence" value="ECO:0007669"/>
    <property type="project" value="TreeGrafter"/>
</dbReference>
<keyword evidence="9" id="KW-0175">Coiled coil</keyword>
<dbReference type="AlphaFoldDB" id="E1R9A5"/>
<dbReference type="EMBL" id="CP002116">
    <property type="protein sequence ID" value="ADK83074.1"/>
    <property type="molecule type" value="Genomic_DNA"/>
</dbReference>
<dbReference type="Pfam" id="PF00512">
    <property type="entry name" value="HisKA"/>
    <property type="match status" value="1"/>
</dbReference>